<keyword evidence="7" id="KW-0472">Membrane</keyword>
<dbReference type="AlphaFoldDB" id="A0A1I7S332"/>
<evidence type="ECO:0000256" key="2">
    <source>
        <dbReference type="ARBA" id="ARBA00007647"/>
    </source>
</evidence>
<reference evidence="13" key="1">
    <citation type="submission" date="2016-11" db="UniProtKB">
        <authorList>
            <consortium name="WormBaseParasite"/>
        </authorList>
    </citation>
    <scope>IDENTIFICATION</scope>
</reference>
<evidence type="ECO:0000313" key="10">
    <source>
        <dbReference type="EMBL" id="CAG9116079.1"/>
    </source>
</evidence>
<evidence type="ECO:0000256" key="6">
    <source>
        <dbReference type="ARBA" id="ARBA00022989"/>
    </source>
</evidence>
<dbReference type="GO" id="GO:0016757">
    <property type="term" value="F:glycosyltransferase activity"/>
    <property type="evidence" value="ECO:0007669"/>
    <property type="project" value="UniProtKB-UniRule"/>
</dbReference>
<evidence type="ECO:0000313" key="11">
    <source>
        <dbReference type="Proteomes" id="UP000095284"/>
    </source>
</evidence>
<sequence length="491" mass="57710">MYLNKQKIGPPIIYILLFLFVFTCNKQWTDQEIAVISATHFSHSKSGYPENTMAILFNSQKRLWPPRPFICVSNNGTHVFAELAKIRYAFEPIYICRWATYIMTCPVVGIPNGFALSDTRFSSATIQVPYRQAVEQRLGVVACFSPLFYNERWQLIIPTLEIYRQLGVDVQVFYIQSMLTDIMDYMKVYERLNIIKINTWNMIRLDPAKERKLGYDPNAELEWRNQATAHTDCFIHYKQAAEFIIISDIDDILFPKLGDTYLEEFRRLSVTFPQGAGFSYSRYNTELIASKSAQDYSLASLLNSARIANEWEDGKYVVRPEFIETVWLHWPGIMDSNHKMYAVDEEINIMVHMRNWSIIDYSYNTNHKTSKTFELFKYQISDVIQPQMTHDLERNFRRFLRLYAQKEFDRLPNEVRYYPLIEECYNRIFYGRSKRPESCPGPLRCDLPKVEGLRCSIARKVYEHDSMNTKVKIHFARDGGDFVVSYNGCTM</sequence>
<keyword evidence="6" id="KW-1133">Transmembrane helix</keyword>
<dbReference type="EMBL" id="CAJFDI010000004">
    <property type="protein sequence ID" value="CAD5226678.1"/>
    <property type="molecule type" value="Genomic_DNA"/>
</dbReference>
<dbReference type="GO" id="GO:0016020">
    <property type="term" value="C:membrane"/>
    <property type="evidence" value="ECO:0007669"/>
    <property type="project" value="UniProtKB-SubCell"/>
</dbReference>
<evidence type="ECO:0000256" key="8">
    <source>
        <dbReference type="RuleBase" id="RU366017"/>
    </source>
</evidence>
<name>A0A1I7S332_BURXY</name>
<evidence type="ECO:0000256" key="7">
    <source>
        <dbReference type="ARBA" id="ARBA00023136"/>
    </source>
</evidence>
<evidence type="ECO:0000313" key="9">
    <source>
        <dbReference type="EMBL" id="CAD5226678.1"/>
    </source>
</evidence>
<keyword evidence="3 8" id="KW-0328">Glycosyltransferase</keyword>
<evidence type="ECO:0000256" key="1">
    <source>
        <dbReference type="ARBA" id="ARBA00004167"/>
    </source>
</evidence>
<organism evidence="11 13">
    <name type="scientific">Bursaphelenchus xylophilus</name>
    <name type="common">Pinewood nematode worm</name>
    <name type="synonym">Aphelenchoides xylophilus</name>
    <dbReference type="NCBI Taxonomy" id="6326"/>
    <lineage>
        <taxon>Eukaryota</taxon>
        <taxon>Metazoa</taxon>
        <taxon>Ecdysozoa</taxon>
        <taxon>Nematoda</taxon>
        <taxon>Chromadorea</taxon>
        <taxon>Rhabditida</taxon>
        <taxon>Tylenchina</taxon>
        <taxon>Tylenchomorpha</taxon>
        <taxon>Aphelenchoidea</taxon>
        <taxon>Aphelenchoididae</taxon>
        <taxon>Bursaphelenchus</taxon>
    </lineage>
</organism>
<dbReference type="InterPro" id="IPR008166">
    <property type="entry name" value="Glyco_transf_92"/>
</dbReference>
<evidence type="ECO:0000256" key="3">
    <source>
        <dbReference type="ARBA" id="ARBA00022676"/>
    </source>
</evidence>
<dbReference type="Proteomes" id="UP000095284">
    <property type="component" value="Unplaced"/>
</dbReference>
<dbReference type="Proteomes" id="UP000582659">
    <property type="component" value="Unassembled WGS sequence"/>
</dbReference>
<keyword evidence="12" id="KW-1185">Reference proteome</keyword>
<dbReference type="Pfam" id="PF01697">
    <property type="entry name" value="Glyco_transf_92"/>
    <property type="match status" value="1"/>
</dbReference>
<dbReference type="EC" id="2.4.1.-" evidence="8"/>
<evidence type="ECO:0000256" key="4">
    <source>
        <dbReference type="ARBA" id="ARBA00022679"/>
    </source>
</evidence>
<dbReference type="eggNOG" id="KOG4735">
    <property type="taxonomic scope" value="Eukaryota"/>
</dbReference>
<comment type="similarity">
    <text evidence="2 8">Belongs to the glycosyltransferase 92 family.</text>
</comment>
<dbReference type="WBParaSite" id="BXY_0741200.1">
    <property type="protein sequence ID" value="BXY_0741200.1"/>
    <property type="gene ID" value="BXY_0741200"/>
</dbReference>
<proteinExistence type="inferred from homology"/>
<accession>A0A1I7S332</accession>
<dbReference type="InterPro" id="IPR052012">
    <property type="entry name" value="GTase_92"/>
</dbReference>
<dbReference type="Proteomes" id="UP000659654">
    <property type="component" value="Unassembled WGS sequence"/>
</dbReference>
<dbReference type="PANTHER" id="PTHR21645:SF2">
    <property type="entry name" value="GLYCOSYLTRANSFERASE FAMILY 92 PROTEIN F59C6.8"/>
    <property type="match status" value="1"/>
</dbReference>
<dbReference type="PANTHER" id="PTHR21645">
    <property type="entry name" value="GLYCOSYLTRANSFERASE FAMILY 92 PROTEIN"/>
    <property type="match status" value="1"/>
</dbReference>
<reference evidence="10" key="2">
    <citation type="submission" date="2020-08" db="EMBL/GenBank/DDBJ databases">
        <authorList>
            <person name="Kikuchi T."/>
        </authorList>
    </citation>
    <scope>NUCLEOTIDE SEQUENCE</scope>
    <source>
        <strain evidence="9">Ka4C1</strain>
    </source>
</reference>
<dbReference type="EMBL" id="CAJFCV020000004">
    <property type="protein sequence ID" value="CAG9116079.1"/>
    <property type="molecule type" value="Genomic_DNA"/>
</dbReference>
<keyword evidence="5" id="KW-0812">Transmembrane</keyword>
<evidence type="ECO:0000313" key="13">
    <source>
        <dbReference type="WBParaSite" id="BXY_0741200.1"/>
    </source>
</evidence>
<protein>
    <recommendedName>
        <fullName evidence="8">Glycosyltransferase family 92 protein</fullName>
        <ecNumber evidence="8">2.4.1.-</ecNumber>
    </recommendedName>
</protein>
<evidence type="ECO:0000256" key="5">
    <source>
        <dbReference type="ARBA" id="ARBA00022692"/>
    </source>
</evidence>
<evidence type="ECO:0000313" key="12">
    <source>
        <dbReference type="Proteomes" id="UP000659654"/>
    </source>
</evidence>
<gene>
    <name evidence="9" type="ORF">BXYJ_LOCUS9223</name>
</gene>
<comment type="subcellular location">
    <subcellularLocation>
        <location evidence="1">Membrane</location>
        <topology evidence="1">Single-pass membrane protein</topology>
    </subcellularLocation>
</comment>
<keyword evidence="4 8" id="KW-0808">Transferase</keyword>
<dbReference type="OrthoDB" id="2526284at2759"/>